<dbReference type="eggNOG" id="ENOG502SE4V">
    <property type="taxonomic scope" value="Eukaryota"/>
</dbReference>
<dbReference type="InterPro" id="IPR002557">
    <property type="entry name" value="Chitin-bd_dom"/>
</dbReference>
<dbReference type="KEGG" id="dpx:DAPPUDRAFT_324339"/>
<feature type="domain" description="Chitin-binding type-2" evidence="7">
    <location>
        <begin position="153"/>
        <end position="201"/>
    </location>
</feature>
<gene>
    <name evidence="8" type="ORF">DAPPUDRAFT_324339</name>
</gene>
<feature type="domain" description="Chitin-binding type-2" evidence="7">
    <location>
        <begin position="642"/>
        <end position="698"/>
    </location>
</feature>
<dbReference type="GO" id="GO:0008061">
    <property type="term" value="F:chitin binding"/>
    <property type="evidence" value="ECO:0000318"/>
    <property type="project" value="GO_Central"/>
</dbReference>
<feature type="domain" description="Chitin-binding type-2" evidence="7">
    <location>
        <begin position="219"/>
        <end position="277"/>
    </location>
</feature>
<feature type="domain" description="Chitin-binding type-2" evidence="7">
    <location>
        <begin position="336"/>
        <end position="392"/>
    </location>
</feature>
<evidence type="ECO:0000256" key="5">
    <source>
        <dbReference type="ARBA" id="ARBA00023180"/>
    </source>
</evidence>
<feature type="domain" description="Chitin-binding type-2" evidence="7">
    <location>
        <begin position="699"/>
        <end position="755"/>
    </location>
</feature>
<keyword evidence="2" id="KW-0732">Signal</keyword>
<keyword evidence="5" id="KW-0325">Glycoprotein</keyword>
<dbReference type="InterPro" id="IPR051940">
    <property type="entry name" value="Chitin_bind-dev_reg"/>
</dbReference>
<evidence type="ECO:0000259" key="7">
    <source>
        <dbReference type="PROSITE" id="PS50940"/>
    </source>
</evidence>
<name>E9H1M4_DAPPU</name>
<dbReference type="SUPFAM" id="SSF57625">
    <property type="entry name" value="Invertebrate chitin-binding proteins"/>
    <property type="match status" value="11"/>
</dbReference>
<evidence type="ECO:0000256" key="4">
    <source>
        <dbReference type="ARBA" id="ARBA00023157"/>
    </source>
</evidence>
<feature type="domain" description="Chitin-binding type-2" evidence="7">
    <location>
        <begin position="783"/>
        <end position="840"/>
    </location>
</feature>
<keyword evidence="9" id="KW-1185">Reference proteome</keyword>
<dbReference type="PROSITE" id="PS50940">
    <property type="entry name" value="CHIT_BIND_II"/>
    <property type="match status" value="11"/>
</dbReference>
<feature type="domain" description="Chitin-binding type-2" evidence="7">
    <location>
        <begin position="583"/>
        <end position="633"/>
    </location>
</feature>
<accession>E9H1M4</accession>
<dbReference type="HOGENOM" id="CLU_285491_0_0_1"/>
<feature type="domain" description="Chitin-binding type-2" evidence="7">
    <location>
        <begin position="869"/>
        <end position="918"/>
    </location>
</feature>
<dbReference type="PANTHER" id="PTHR23301">
    <property type="entry name" value="CHITIN BINDING PERITROPHIN-A"/>
    <property type="match status" value="1"/>
</dbReference>
<evidence type="ECO:0000256" key="3">
    <source>
        <dbReference type="ARBA" id="ARBA00022737"/>
    </source>
</evidence>
<keyword evidence="3" id="KW-0677">Repeat</keyword>
<dbReference type="GO" id="GO:0005576">
    <property type="term" value="C:extracellular region"/>
    <property type="evidence" value="ECO:0007669"/>
    <property type="project" value="InterPro"/>
</dbReference>
<protein>
    <recommendedName>
        <fullName evidence="7">Chitin-binding type-2 domain-containing protein</fullName>
    </recommendedName>
</protein>
<dbReference type="SMART" id="SM00494">
    <property type="entry name" value="ChtBD2"/>
    <property type="match status" value="11"/>
</dbReference>
<evidence type="ECO:0000256" key="6">
    <source>
        <dbReference type="SAM" id="MobiDB-lite"/>
    </source>
</evidence>
<dbReference type="Gene3D" id="2.170.140.10">
    <property type="entry name" value="Chitin binding domain"/>
    <property type="match status" value="10"/>
</dbReference>
<evidence type="ECO:0000313" key="9">
    <source>
        <dbReference type="Proteomes" id="UP000000305"/>
    </source>
</evidence>
<feature type="domain" description="Chitin-binding type-2" evidence="7">
    <location>
        <begin position="76"/>
        <end position="136"/>
    </location>
</feature>
<dbReference type="EMBL" id="GL732583">
    <property type="protein sequence ID" value="EFX74476.1"/>
    <property type="molecule type" value="Genomic_DNA"/>
</dbReference>
<feature type="region of interest" description="Disordered" evidence="6">
    <location>
        <begin position="756"/>
        <end position="780"/>
    </location>
</feature>
<evidence type="ECO:0000256" key="1">
    <source>
        <dbReference type="ARBA" id="ARBA00022669"/>
    </source>
</evidence>
<keyword evidence="4" id="KW-1015">Disulfide bond</keyword>
<organism evidence="8 9">
    <name type="scientific">Daphnia pulex</name>
    <name type="common">Water flea</name>
    <dbReference type="NCBI Taxonomy" id="6669"/>
    <lineage>
        <taxon>Eukaryota</taxon>
        <taxon>Metazoa</taxon>
        <taxon>Ecdysozoa</taxon>
        <taxon>Arthropoda</taxon>
        <taxon>Crustacea</taxon>
        <taxon>Branchiopoda</taxon>
        <taxon>Diplostraca</taxon>
        <taxon>Cladocera</taxon>
        <taxon>Anomopoda</taxon>
        <taxon>Daphniidae</taxon>
        <taxon>Daphnia</taxon>
    </lineage>
</organism>
<dbReference type="InParanoid" id="E9H1M4"/>
<evidence type="ECO:0000313" key="8">
    <source>
        <dbReference type="EMBL" id="EFX74476.1"/>
    </source>
</evidence>
<feature type="domain" description="Chitin-binding type-2" evidence="7">
    <location>
        <begin position="1"/>
        <end position="52"/>
    </location>
</feature>
<dbReference type="Proteomes" id="UP000000305">
    <property type="component" value="Unassembled WGS sequence"/>
</dbReference>
<dbReference type="GO" id="GO:0030312">
    <property type="term" value="C:external encapsulating structure"/>
    <property type="evidence" value="ECO:0000318"/>
    <property type="project" value="GO_Central"/>
</dbReference>
<dbReference type="OrthoDB" id="6020543at2759"/>
<proteinExistence type="predicted"/>
<dbReference type="InterPro" id="IPR036508">
    <property type="entry name" value="Chitin-bd_dom_sf"/>
</dbReference>
<evidence type="ECO:0000256" key="2">
    <source>
        <dbReference type="ARBA" id="ARBA00022729"/>
    </source>
</evidence>
<keyword evidence="1" id="KW-0147">Chitin-binding</keyword>
<dbReference type="OMA" id="VDDYIYM"/>
<reference evidence="8 9" key="1">
    <citation type="journal article" date="2011" name="Science">
        <title>The ecoresponsive genome of Daphnia pulex.</title>
        <authorList>
            <person name="Colbourne J.K."/>
            <person name="Pfrender M.E."/>
            <person name="Gilbert D."/>
            <person name="Thomas W.K."/>
            <person name="Tucker A."/>
            <person name="Oakley T.H."/>
            <person name="Tokishita S."/>
            <person name="Aerts A."/>
            <person name="Arnold G.J."/>
            <person name="Basu M.K."/>
            <person name="Bauer D.J."/>
            <person name="Caceres C.E."/>
            <person name="Carmel L."/>
            <person name="Casola C."/>
            <person name="Choi J.H."/>
            <person name="Detter J.C."/>
            <person name="Dong Q."/>
            <person name="Dusheyko S."/>
            <person name="Eads B.D."/>
            <person name="Frohlich T."/>
            <person name="Geiler-Samerotte K.A."/>
            <person name="Gerlach D."/>
            <person name="Hatcher P."/>
            <person name="Jogdeo S."/>
            <person name="Krijgsveld J."/>
            <person name="Kriventseva E.V."/>
            <person name="Kultz D."/>
            <person name="Laforsch C."/>
            <person name="Lindquist E."/>
            <person name="Lopez J."/>
            <person name="Manak J.R."/>
            <person name="Muller J."/>
            <person name="Pangilinan J."/>
            <person name="Patwardhan R.P."/>
            <person name="Pitluck S."/>
            <person name="Pritham E.J."/>
            <person name="Rechtsteiner A."/>
            <person name="Rho M."/>
            <person name="Rogozin I.B."/>
            <person name="Sakarya O."/>
            <person name="Salamov A."/>
            <person name="Schaack S."/>
            <person name="Shapiro H."/>
            <person name="Shiga Y."/>
            <person name="Skalitzky C."/>
            <person name="Smith Z."/>
            <person name="Souvorov A."/>
            <person name="Sung W."/>
            <person name="Tang Z."/>
            <person name="Tsuchiya D."/>
            <person name="Tu H."/>
            <person name="Vos H."/>
            <person name="Wang M."/>
            <person name="Wolf Y.I."/>
            <person name="Yamagata H."/>
            <person name="Yamada T."/>
            <person name="Ye Y."/>
            <person name="Shaw J.R."/>
            <person name="Andrews J."/>
            <person name="Crease T.J."/>
            <person name="Tang H."/>
            <person name="Lucas S.M."/>
            <person name="Robertson H.M."/>
            <person name="Bork P."/>
            <person name="Koonin E.V."/>
            <person name="Zdobnov E.M."/>
            <person name="Grigoriev I.V."/>
            <person name="Lynch M."/>
            <person name="Boore J.L."/>
        </authorList>
    </citation>
    <scope>NUCLEOTIDE SEQUENCE [LARGE SCALE GENOMIC DNA]</scope>
</reference>
<feature type="domain" description="Chitin-binding type-2" evidence="7">
    <location>
        <begin position="279"/>
        <end position="335"/>
    </location>
</feature>
<sequence>MPNGNFEIPGNCTSFYNCTNGVYTIQNCPPDTAFNPVVGACDFTFNVPGCFYLRADEYKTQTTTTTSKPTTTFSPGFICPMPNGNFEVPGYCTLFYNCTDGVYTIQSCPPDTIFNPVIGACDFPFPLPVDPNGCYVLKADEDEKDRLLGIDTNFHCSGNGNWPHPTQCRLFYTCDIHSAIKRAHLWQCKKGSFYDTKYQRCREFVFKFENIDKTGNEREFVCPGLETGFYPEDENICSATYYTCVNGVAYPQQCPGITVFDPVSSTCVDFEVSSCYVPSFTCPSPEGFFPVPATCGSDYFICVGGNPSSATCPFQAIFDPVTFACVPQEQASCNQPFTCPSSDGLFPYPGACSAMFYNCTGSQSSIQYCPGGYYFDPEVLSCVLIEEASCAPGGVTTTSTTTFSSMTSSTPTTLIPTTPEPFVCPGDGYYSTGVSCTGNFYNCTGGQFYVEFFNFKFDKKKLLSQFSIQFGNLAKLGDFPDCRLQFSKRHMAVISDEGNSLCSSYLTFYYLSRNLWCKSENIDKTGMKRKIYIFTNPNLPQSYPQIPHLIGLHDCSLPAVFDPAANLDTISLRIPTKQEREGEFVCPNAETDFYPADPFCSGSYYTCANSIAYPQNCPGTPGVTAFDPETKTCIPIECAFCYFTCPEPSGFFAVPGTCGDDYYTCVANQSAPTKCPSGAVFDPVNLDCEPAEEASCHQPFTCPTSDGVFPYPEVCSTFYYLCTGGQSTVQYCPGGTIFDPELLECVLNEDAPCSPGETPMTTTTPITSTTTPISSTPTTPEGPFVCPAEGTYPYPGNCSLYYICTAADANPLTVPCPTGLVYNPDTTFCDNPENVPECAVTDLYYELVDENFSDDDLSKGKKDYSINKGFSCPSDDGYFPNKFVRSHYFACVGGFPYPMVCPGVTVFDPVKSSCATMG</sequence>
<dbReference type="AlphaFoldDB" id="E9H1M4"/>
<dbReference type="PANTHER" id="PTHR23301:SF0">
    <property type="entry name" value="CHITIN-BINDING TYPE-2 DOMAIN-CONTAINING PROTEIN-RELATED"/>
    <property type="match status" value="1"/>
</dbReference>
<dbReference type="Pfam" id="PF01607">
    <property type="entry name" value="CBM_14"/>
    <property type="match status" value="10"/>
</dbReference>